<reference evidence="2 3" key="1">
    <citation type="submission" date="2017-07" db="EMBL/GenBank/DDBJ databases">
        <title>Phylogenetic study on the rhizospheric bacterium Ochrobactrum sp. A44.</title>
        <authorList>
            <person name="Krzyzanowska D.M."/>
            <person name="Ossowicki A."/>
            <person name="Rajewska M."/>
            <person name="Maciag T."/>
            <person name="Kaczynski Z."/>
            <person name="Czerwicka M."/>
            <person name="Jafra S."/>
        </authorList>
    </citation>
    <scope>NUCLEOTIDE SEQUENCE [LARGE SCALE GENOMIC DNA]</scope>
    <source>
        <strain evidence="2 3">PR17</strain>
    </source>
</reference>
<dbReference type="AlphaFoldDB" id="A0A256FQP2"/>
<proteinExistence type="predicted"/>
<dbReference type="eggNOG" id="COG2963">
    <property type="taxonomic scope" value="Bacteria"/>
</dbReference>
<dbReference type="InterPro" id="IPR036388">
    <property type="entry name" value="WH-like_DNA-bd_sf"/>
</dbReference>
<dbReference type="InterPro" id="IPR002514">
    <property type="entry name" value="Transposase_8"/>
</dbReference>
<dbReference type="Gene3D" id="1.10.10.10">
    <property type="entry name" value="Winged helix-like DNA-binding domain superfamily/Winged helix DNA-binding domain"/>
    <property type="match status" value="1"/>
</dbReference>
<evidence type="ECO:0000313" key="3">
    <source>
        <dbReference type="Proteomes" id="UP000216345"/>
    </source>
</evidence>
<dbReference type="InterPro" id="IPR010921">
    <property type="entry name" value="Trp_repressor/repl_initiator"/>
</dbReference>
<protein>
    <submittedName>
        <fullName evidence="2">Transposase family protein</fullName>
    </submittedName>
</protein>
<comment type="caution">
    <text evidence="2">The sequence shown here is derived from an EMBL/GenBank/DDBJ whole genome shotgun (WGS) entry which is preliminary data.</text>
</comment>
<name>A0A256FQP2_9HYPH</name>
<dbReference type="SUPFAM" id="SSF48295">
    <property type="entry name" value="TrpR-like"/>
    <property type="match status" value="1"/>
</dbReference>
<dbReference type="Pfam" id="PF01527">
    <property type="entry name" value="HTH_Tnp_1"/>
    <property type="match status" value="1"/>
</dbReference>
<dbReference type="GO" id="GO:0004803">
    <property type="term" value="F:transposase activity"/>
    <property type="evidence" value="ECO:0007669"/>
    <property type="project" value="InterPro"/>
</dbReference>
<dbReference type="PANTHER" id="PTHR33609">
    <property type="entry name" value="LOW CALCIUM RESPONSE LOCUS PROTEIN S"/>
    <property type="match status" value="1"/>
</dbReference>
<dbReference type="InterPro" id="IPR052546">
    <property type="entry name" value="Transposase_8_domain"/>
</dbReference>
<keyword evidence="1" id="KW-0175">Coiled coil</keyword>
<evidence type="ECO:0000256" key="1">
    <source>
        <dbReference type="SAM" id="Coils"/>
    </source>
</evidence>
<dbReference type="EMBL" id="NNRK01000020">
    <property type="protein sequence ID" value="OYR17185.1"/>
    <property type="molecule type" value="Genomic_DNA"/>
</dbReference>
<dbReference type="GO" id="GO:0043565">
    <property type="term" value="F:sequence-specific DNA binding"/>
    <property type="evidence" value="ECO:0007669"/>
    <property type="project" value="InterPro"/>
</dbReference>
<feature type="coiled-coil region" evidence="1">
    <location>
        <begin position="81"/>
        <end position="108"/>
    </location>
</feature>
<evidence type="ECO:0000313" key="2">
    <source>
        <dbReference type="EMBL" id="OYR17185.1"/>
    </source>
</evidence>
<organism evidence="2 3">
    <name type="scientific">Brucella rhizosphaerae</name>
    <dbReference type="NCBI Taxonomy" id="571254"/>
    <lineage>
        <taxon>Bacteria</taxon>
        <taxon>Pseudomonadati</taxon>
        <taxon>Pseudomonadota</taxon>
        <taxon>Alphaproteobacteria</taxon>
        <taxon>Hyphomicrobiales</taxon>
        <taxon>Brucellaceae</taxon>
        <taxon>Brucella/Ochrobactrum group</taxon>
        <taxon>Brucella</taxon>
    </lineage>
</organism>
<dbReference type="Proteomes" id="UP000216345">
    <property type="component" value="Unassembled WGS sequence"/>
</dbReference>
<accession>A0A256FQP2</accession>
<keyword evidence="3" id="KW-1185">Reference proteome</keyword>
<dbReference type="GO" id="GO:0006313">
    <property type="term" value="P:DNA transposition"/>
    <property type="evidence" value="ECO:0007669"/>
    <property type="project" value="InterPro"/>
</dbReference>
<dbReference type="PANTHER" id="PTHR33609:SF1">
    <property type="entry name" value="TRANSPOSASE"/>
    <property type="match status" value="1"/>
</dbReference>
<sequence length="124" mass="13954">MRQKPVPQTSSAEKTIKDIRRATRKHYSAEDKIRIVLEGLRGEDSIAAICRREGIAESLYYSWSKEFLEAGKKRLAGDTARSATSDEVKALRRESRDLKEALADVTLENRLLKKSMIGDGGDDE</sequence>
<gene>
    <name evidence="2" type="ORF">CEV32_4076</name>
</gene>